<gene>
    <name evidence="2" type="ORF">PGABG01_0705200</name>
</gene>
<dbReference type="EMBL" id="LT969430">
    <property type="protein sequence ID" value="SOV12800.1"/>
    <property type="molecule type" value="Genomic_DNA"/>
</dbReference>
<keyword evidence="3" id="KW-1185">Reference proteome</keyword>
<evidence type="ECO:0000256" key="1">
    <source>
        <dbReference type="SAM" id="Phobius"/>
    </source>
</evidence>
<reference evidence="2" key="1">
    <citation type="submission" date="2016-09" db="EMBL/GenBank/DDBJ databases">
        <authorList>
            <consortium name="Pathogen Informatics"/>
            <person name="Sun Q."/>
            <person name="Inoue M."/>
        </authorList>
    </citation>
    <scope>NUCLEOTIDE SEQUENCE</scope>
</reference>
<organism evidence="2 3">
    <name type="scientific">Plasmodium gaboni</name>
    <dbReference type="NCBI Taxonomy" id="647221"/>
    <lineage>
        <taxon>Eukaryota</taxon>
        <taxon>Sar</taxon>
        <taxon>Alveolata</taxon>
        <taxon>Apicomplexa</taxon>
        <taxon>Aconoidasida</taxon>
        <taxon>Haemosporida</taxon>
        <taxon>Plasmodiidae</taxon>
        <taxon>Plasmodium</taxon>
        <taxon>Plasmodium (Laverania)</taxon>
    </lineage>
</organism>
<evidence type="ECO:0000313" key="3">
    <source>
        <dbReference type="Proteomes" id="UP000831156"/>
    </source>
</evidence>
<keyword evidence="1" id="KW-0472">Membrane</keyword>
<keyword evidence="1" id="KW-1133">Transmembrane helix</keyword>
<protein>
    <submittedName>
        <fullName evidence="2">Uncharacterized protein</fullName>
    </submittedName>
</protein>
<evidence type="ECO:0000313" key="2">
    <source>
        <dbReference type="EMBL" id="SOV12800.1"/>
    </source>
</evidence>
<feature type="transmembrane region" description="Helical" evidence="1">
    <location>
        <begin position="429"/>
        <end position="448"/>
    </location>
</feature>
<dbReference type="Proteomes" id="UP000831156">
    <property type="component" value="Chromosome 7"/>
</dbReference>
<feature type="transmembrane region" description="Helical" evidence="1">
    <location>
        <begin position="334"/>
        <end position="353"/>
    </location>
</feature>
<proteinExistence type="predicted"/>
<accession>A0ABY1UKY7</accession>
<name>A0ABY1UKY7_9APIC</name>
<keyword evidence="1" id="KW-0812">Transmembrane</keyword>
<sequence length="669" mass="82168">MEEGRKKKKKMKIIKKNVNYFFLQLTKRKINVEKQKNNETIVSILIDKLIKIKHKNEFYKCTPYYHFLFNKYVKYLSINDCLKLYYLQNKNSSYIYNTRLLTHICRYINNTTINIILNFKNEHIIDYIYNCNIYKYKYFFQSEYYNFIYNMLLLCSLRLCYPRVLEELFCKNYKEEEQKGEKNRIDQINRTNQINKRNNIHVKLKNLYIYYNKLNDIDISQYIFMKRYHKSDNYRENNILNRDNINIFIKLYKCFSINHIYPFIFLNQYLYNHYIVYTLKKQTQKYIHNLISSNLRSRYDFKQINCLNYDKTIEYLKIDYLIELMFYLSKCNLYFYYESFLCTYFYIIFLYICKLKNDINLKNFRVPNINNGLIEKKNENQYILHNNNNNKDNFYYININIDNMITSFINYLSSSYTYRNIKRNNNTTPSVILCIYLCLGLFSLFPYIHNLFFNLNGTYNNYTKESLSKDQGFILINTIEDLYLKKASFIKKCLLLIYIINTIIIPDIQKNVLIFNDKKYQSVLSQYIKHHKINIKEKRMETQNCNAINNIYNIYKNSDHPKKYEHEHLSYYLINKNIKLFIYLLCSKNNNIFNFINFSYLKLLCNQMNYYIDNCFIKNNKRSEIEKDIFYYLNEYITNRYPTYICSNIINEHIPIFFTIDIIIYKRKT</sequence>